<dbReference type="Pfam" id="PF13031">
    <property type="entry name" value="DUF3892"/>
    <property type="match status" value="1"/>
</dbReference>
<gene>
    <name evidence="1" type="ORF">GCM10007269_36860</name>
</gene>
<evidence type="ECO:0000313" key="1">
    <source>
        <dbReference type="EMBL" id="GGD90898.1"/>
    </source>
</evidence>
<evidence type="ECO:0000313" key="2">
    <source>
        <dbReference type="Proteomes" id="UP000629365"/>
    </source>
</evidence>
<keyword evidence="2" id="KW-1185">Reference proteome</keyword>
<organism evidence="1 2">
    <name type="scientific">Microbacterium murale</name>
    <dbReference type="NCBI Taxonomy" id="1081040"/>
    <lineage>
        <taxon>Bacteria</taxon>
        <taxon>Bacillati</taxon>
        <taxon>Actinomycetota</taxon>
        <taxon>Actinomycetes</taxon>
        <taxon>Micrococcales</taxon>
        <taxon>Microbacteriaceae</taxon>
        <taxon>Microbacterium</taxon>
    </lineage>
</organism>
<comment type="caution">
    <text evidence="1">The sequence shown here is derived from an EMBL/GenBank/DDBJ whole genome shotgun (WGS) entry which is preliminary data.</text>
</comment>
<dbReference type="InterPro" id="IPR024997">
    <property type="entry name" value="DUF3892"/>
</dbReference>
<evidence type="ECO:0008006" key="3">
    <source>
        <dbReference type="Google" id="ProtNLM"/>
    </source>
</evidence>
<name>A0ABQ1S541_9MICO</name>
<dbReference type="EMBL" id="BMCM01000009">
    <property type="protein sequence ID" value="GGD90898.1"/>
    <property type="molecule type" value="Genomic_DNA"/>
</dbReference>
<reference evidence="2" key="1">
    <citation type="journal article" date="2019" name="Int. J. Syst. Evol. Microbiol.">
        <title>The Global Catalogue of Microorganisms (GCM) 10K type strain sequencing project: providing services to taxonomists for standard genome sequencing and annotation.</title>
        <authorList>
            <consortium name="The Broad Institute Genomics Platform"/>
            <consortium name="The Broad Institute Genome Sequencing Center for Infectious Disease"/>
            <person name="Wu L."/>
            <person name="Ma J."/>
        </authorList>
    </citation>
    <scope>NUCLEOTIDE SEQUENCE [LARGE SCALE GENOMIC DNA]</scope>
    <source>
        <strain evidence="2">CCM 7640</strain>
    </source>
</reference>
<protein>
    <recommendedName>
        <fullName evidence="3">DUF3892 domain-containing protein</fullName>
    </recommendedName>
</protein>
<sequence length="109" mass="12074">MPCWPHVAKDAAELGTQMSIQITHVRYGSTRKTEDEIVRYKWHGLETNETRDNDKPSVVAWVEGGGKAYVGSGSGRSQVGVVKPSNGQPYLHTYADGQWNNNLLSLPTF</sequence>
<accession>A0ABQ1S541</accession>
<proteinExistence type="predicted"/>
<dbReference type="Proteomes" id="UP000629365">
    <property type="component" value="Unassembled WGS sequence"/>
</dbReference>